<dbReference type="PANTHER" id="PTHR42830">
    <property type="entry name" value="OSMOTICALLY INDUCIBLE FAMILY PROTEIN"/>
    <property type="match status" value="1"/>
</dbReference>
<evidence type="ECO:0000313" key="2">
    <source>
        <dbReference type="Proteomes" id="UP001374803"/>
    </source>
</evidence>
<sequence length="158" mass="17220">MGQEHTFACKLVWTGAERGPLTDYASYSREYVVEMEGKPPMRGSAAPVYRGDASLHNPEDWLVAALSGCHCLSYLAHCARAGIVVVAYEDAAFGRLALRDGKMRFTEVTLAPRVTIRKGSDETKAHALHEKAHADCFTANSVNFPVRNEPAVIVVGDV</sequence>
<dbReference type="Proteomes" id="UP001374803">
    <property type="component" value="Chromosome"/>
</dbReference>
<proteinExistence type="predicted"/>
<dbReference type="Pfam" id="PF02566">
    <property type="entry name" value="OsmC"/>
    <property type="match status" value="1"/>
</dbReference>
<dbReference type="InterPro" id="IPR015946">
    <property type="entry name" value="KH_dom-like_a/b"/>
</dbReference>
<organism evidence="1 2">
    <name type="scientific">Pendulispora rubella</name>
    <dbReference type="NCBI Taxonomy" id="2741070"/>
    <lineage>
        <taxon>Bacteria</taxon>
        <taxon>Pseudomonadati</taxon>
        <taxon>Myxococcota</taxon>
        <taxon>Myxococcia</taxon>
        <taxon>Myxococcales</taxon>
        <taxon>Sorangiineae</taxon>
        <taxon>Pendulisporaceae</taxon>
        <taxon>Pendulispora</taxon>
    </lineage>
</organism>
<name>A0ABZ2LLE2_9BACT</name>
<dbReference type="Gene3D" id="3.30.300.20">
    <property type="match status" value="1"/>
</dbReference>
<dbReference type="InterPro" id="IPR003718">
    <property type="entry name" value="OsmC/Ohr_fam"/>
</dbReference>
<keyword evidence="2" id="KW-1185">Reference proteome</keyword>
<dbReference type="EMBL" id="CP089983">
    <property type="protein sequence ID" value="WXB09971.1"/>
    <property type="molecule type" value="Genomic_DNA"/>
</dbReference>
<gene>
    <name evidence="1" type="ORF">LVJ94_22425</name>
</gene>
<protein>
    <submittedName>
        <fullName evidence="1">OsmC family protein</fullName>
    </submittedName>
</protein>
<dbReference type="InterPro" id="IPR036102">
    <property type="entry name" value="OsmC/Ohrsf"/>
</dbReference>
<reference evidence="1" key="1">
    <citation type="submission" date="2021-12" db="EMBL/GenBank/DDBJ databases">
        <title>Discovery of the Pendulisporaceae a myxobacterial family with distinct sporulation behavior and unique specialized metabolism.</title>
        <authorList>
            <person name="Garcia R."/>
            <person name="Popoff A."/>
            <person name="Bader C.D."/>
            <person name="Loehr J."/>
            <person name="Walesch S."/>
            <person name="Walt C."/>
            <person name="Boldt J."/>
            <person name="Bunk B."/>
            <person name="Haeckl F.J.F.P.J."/>
            <person name="Gunesch A.P."/>
            <person name="Birkelbach J."/>
            <person name="Nuebel U."/>
            <person name="Pietschmann T."/>
            <person name="Bach T."/>
            <person name="Mueller R."/>
        </authorList>
    </citation>
    <scope>NUCLEOTIDE SEQUENCE</scope>
    <source>
        <strain evidence="1">MSr11367</strain>
    </source>
</reference>
<evidence type="ECO:0000313" key="1">
    <source>
        <dbReference type="EMBL" id="WXB09971.1"/>
    </source>
</evidence>
<accession>A0ABZ2LLE2</accession>
<dbReference type="SUPFAM" id="SSF82784">
    <property type="entry name" value="OsmC-like"/>
    <property type="match status" value="1"/>
</dbReference>
<dbReference type="PANTHER" id="PTHR42830:SF2">
    <property type="entry name" value="OSMC_OHR FAMILY PROTEIN"/>
    <property type="match status" value="1"/>
</dbReference>
<dbReference type="RefSeq" id="WP_394839645.1">
    <property type="nucleotide sequence ID" value="NZ_CP089929.1"/>
</dbReference>
<dbReference type="InterPro" id="IPR052707">
    <property type="entry name" value="OsmC_Ohr_Peroxiredoxin"/>
</dbReference>